<keyword evidence="1" id="KW-0472">Membrane</keyword>
<evidence type="ECO:0000256" key="1">
    <source>
        <dbReference type="SAM" id="Phobius"/>
    </source>
</evidence>
<keyword evidence="1" id="KW-1133">Transmembrane helix</keyword>
<accession>A0A1Y2BKH5</accession>
<comment type="caution">
    <text evidence="2">The sequence shown here is derived from an EMBL/GenBank/DDBJ whole genome shotgun (WGS) entry which is preliminary data.</text>
</comment>
<gene>
    <name evidence="2" type="ORF">LY90DRAFT_511697</name>
</gene>
<evidence type="ECO:0000313" key="2">
    <source>
        <dbReference type="EMBL" id="ORY35273.1"/>
    </source>
</evidence>
<evidence type="ECO:0000313" key="3">
    <source>
        <dbReference type="Proteomes" id="UP000193920"/>
    </source>
</evidence>
<keyword evidence="3" id="KW-1185">Reference proteome</keyword>
<organism evidence="2 3">
    <name type="scientific">Neocallimastix californiae</name>
    <dbReference type="NCBI Taxonomy" id="1754190"/>
    <lineage>
        <taxon>Eukaryota</taxon>
        <taxon>Fungi</taxon>
        <taxon>Fungi incertae sedis</taxon>
        <taxon>Chytridiomycota</taxon>
        <taxon>Chytridiomycota incertae sedis</taxon>
        <taxon>Neocallimastigomycetes</taxon>
        <taxon>Neocallimastigales</taxon>
        <taxon>Neocallimastigaceae</taxon>
        <taxon>Neocallimastix</taxon>
    </lineage>
</organism>
<reference evidence="2 3" key="1">
    <citation type="submission" date="2016-08" db="EMBL/GenBank/DDBJ databases">
        <title>A Parts List for Fungal Cellulosomes Revealed by Comparative Genomics.</title>
        <authorList>
            <consortium name="DOE Joint Genome Institute"/>
            <person name="Haitjema C.H."/>
            <person name="Gilmore S.P."/>
            <person name="Henske J.K."/>
            <person name="Solomon K.V."/>
            <person name="De Groot R."/>
            <person name="Kuo A."/>
            <person name="Mondo S.J."/>
            <person name="Salamov A.A."/>
            <person name="Labutti K."/>
            <person name="Zhao Z."/>
            <person name="Chiniquy J."/>
            <person name="Barry K."/>
            <person name="Brewer H.M."/>
            <person name="Purvine S.O."/>
            <person name="Wright A.T."/>
            <person name="Boxma B."/>
            <person name="Van Alen T."/>
            <person name="Hackstein J.H."/>
            <person name="Baker S.E."/>
            <person name="Grigoriev I.V."/>
            <person name="O'Malley M.A."/>
        </authorList>
    </citation>
    <scope>NUCLEOTIDE SEQUENCE [LARGE SCALE GENOMIC DNA]</scope>
    <source>
        <strain evidence="2 3">G1</strain>
    </source>
</reference>
<name>A0A1Y2BKH5_9FUNG</name>
<dbReference type="AlphaFoldDB" id="A0A1Y2BKH5"/>
<proteinExistence type="predicted"/>
<sequence length="122" mass="14086">MLNDTTGYYLNAGNDKGSKPPIKYSTDPSCETAVTTLMPVTTKPENGISLFDGSLTCIKRKPYNFFYFQFSFEWIFFSCFYRVFSNASFHNDRDFLFSVYSSNKFLHRVPYIFLDGGGSNFF</sequence>
<keyword evidence="1" id="KW-0812">Transmembrane</keyword>
<dbReference type="EMBL" id="MCOG01000152">
    <property type="protein sequence ID" value="ORY35273.1"/>
    <property type="molecule type" value="Genomic_DNA"/>
</dbReference>
<feature type="transmembrane region" description="Helical" evidence="1">
    <location>
        <begin position="65"/>
        <end position="84"/>
    </location>
</feature>
<dbReference type="Proteomes" id="UP000193920">
    <property type="component" value="Unassembled WGS sequence"/>
</dbReference>
<protein>
    <submittedName>
        <fullName evidence="2">Uncharacterized protein</fullName>
    </submittedName>
</protein>